<protein>
    <recommendedName>
        <fullName evidence="5">DUF4232 domain-containing protein</fullName>
    </recommendedName>
</protein>
<name>A0ABY7KUF0_9ACTN</name>
<evidence type="ECO:0000313" key="3">
    <source>
        <dbReference type="EMBL" id="WAZ27153.1"/>
    </source>
</evidence>
<gene>
    <name evidence="3" type="ORF">STRCI_004429</name>
</gene>
<sequence length="333" mass="32616">MEELDLRQLLRDAVQEIEPRDGTLEHLRRAVPARRARKRQALVGMAAAALFVGTAVPALVHVSNTTGPGANPSVAGHGTQAQGGASQGVDPDNGESSSGGSSGTTEDQGPENEQQENDGKDNGGGNGSGGSADPAATADTGAAVCTAEQLAVAAAGADAPDAVGAVYGTFRFTNSSLTACTVTNPGSLNLVPGGAADATKLSTARHISGDPAASLPDPSVELTSLLLQPGSAYEVKFAWVPSETCPTTGENSGGTTGGEPSPDPTPSDSTGTTGGTSTGADAGTSTQLLTADGTVDGTVTVTNTAEPGAPTAQTTISGACAGTVYWTGVLAGA</sequence>
<feature type="transmembrane region" description="Helical" evidence="2">
    <location>
        <begin position="41"/>
        <end position="60"/>
    </location>
</feature>
<feature type="region of interest" description="Disordered" evidence="1">
    <location>
        <begin position="67"/>
        <end position="137"/>
    </location>
</feature>
<accession>A0ABY7KUF0</accession>
<feature type="region of interest" description="Disordered" evidence="1">
    <location>
        <begin position="244"/>
        <end position="286"/>
    </location>
</feature>
<feature type="compositionally biased region" description="Low complexity" evidence="1">
    <location>
        <begin position="94"/>
        <end position="106"/>
    </location>
</feature>
<keyword evidence="2" id="KW-0812">Transmembrane</keyword>
<evidence type="ECO:0000256" key="1">
    <source>
        <dbReference type="SAM" id="MobiDB-lite"/>
    </source>
</evidence>
<organism evidence="3 4">
    <name type="scientific">Streptomyces cinnabarinus</name>
    <dbReference type="NCBI Taxonomy" id="67287"/>
    <lineage>
        <taxon>Bacteria</taxon>
        <taxon>Bacillati</taxon>
        <taxon>Actinomycetota</taxon>
        <taxon>Actinomycetes</taxon>
        <taxon>Kitasatosporales</taxon>
        <taxon>Streptomycetaceae</taxon>
        <taxon>Streptomyces</taxon>
    </lineage>
</organism>
<proteinExistence type="predicted"/>
<evidence type="ECO:0000313" key="4">
    <source>
        <dbReference type="Proteomes" id="UP001164439"/>
    </source>
</evidence>
<keyword evidence="4" id="KW-1185">Reference proteome</keyword>
<evidence type="ECO:0000256" key="2">
    <source>
        <dbReference type="SAM" id="Phobius"/>
    </source>
</evidence>
<evidence type="ECO:0008006" key="5">
    <source>
        <dbReference type="Google" id="ProtNLM"/>
    </source>
</evidence>
<keyword evidence="2" id="KW-1133">Transmembrane helix</keyword>
<dbReference type="Proteomes" id="UP001164439">
    <property type="component" value="Chromosome"/>
</dbReference>
<reference evidence="3" key="1">
    <citation type="submission" date="2022-12" db="EMBL/GenBank/DDBJ databases">
        <authorList>
            <person name="Ruckert C."/>
            <person name="Busche T."/>
            <person name="Kalinowski J."/>
            <person name="Wittmann C."/>
        </authorList>
    </citation>
    <scope>NUCLEOTIDE SEQUENCE</scope>
    <source>
        <strain evidence="3">DSM 40467</strain>
    </source>
</reference>
<keyword evidence="2" id="KW-0472">Membrane</keyword>
<dbReference type="EMBL" id="CP114413">
    <property type="protein sequence ID" value="WAZ27153.1"/>
    <property type="molecule type" value="Genomic_DNA"/>
</dbReference>